<evidence type="ECO:0000313" key="2">
    <source>
        <dbReference type="EMBL" id="NEW05668.1"/>
    </source>
</evidence>
<dbReference type="EMBL" id="JAAIKC010000001">
    <property type="protein sequence ID" value="NEW05668.1"/>
    <property type="molecule type" value="Genomic_DNA"/>
</dbReference>
<reference evidence="2" key="1">
    <citation type="submission" date="2020-02" db="EMBL/GenBank/DDBJ databases">
        <authorList>
            <person name="Shen X.-R."/>
            <person name="Zhang Y.-X."/>
        </authorList>
    </citation>
    <scope>NUCLEOTIDE SEQUENCE</scope>
    <source>
        <strain evidence="2">SYP-B3998</strain>
    </source>
</reference>
<protein>
    <submittedName>
        <fullName evidence="2">Uncharacterized protein</fullName>
    </submittedName>
</protein>
<accession>A0A6G3ZUE9</accession>
<feature type="signal peptide" evidence="1">
    <location>
        <begin position="1"/>
        <end position="24"/>
    </location>
</feature>
<name>A0A6G3ZUE9_9BACL</name>
<sequence length="139" mass="14719">MKMKAATFVLCFAMLASVPSVVGATQASTTLNQDAVSLSQAANTLYFGTSLGTYIGQGKLVITGGFSGGNAHGDRPEIDLTVWRVTNGVKEKVGGYFEMGWPNQSNSINYSVPNLPFGTYEVTYTGGPSLSVNANIYFN</sequence>
<comment type="caution">
    <text evidence="2">The sequence shown here is derived from an EMBL/GenBank/DDBJ whole genome shotgun (WGS) entry which is preliminary data.</text>
</comment>
<proteinExistence type="predicted"/>
<keyword evidence="1" id="KW-0732">Signal</keyword>
<gene>
    <name evidence="2" type="ORF">GK047_06490</name>
</gene>
<organism evidence="2">
    <name type="scientific">Paenibacillus sp. SYP-B3998</name>
    <dbReference type="NCBI Taxonomy" id="2678564"/>
    <lineage>
        <taxon>Bacteria</taxon>
        <taxon>Bacillati</taxon>
        <taxon>Bacillota</taxon>
        <taxon>Bacilli</taxon>
        <taxon>Bacillales</taxon>
        <taxon>Paenibacillaceae</taxon>
        <taxon>Paenibacillus</taxon>
    </lineage>
</organism>
<dbReference type="AlphaFoldDB" id="A0A6G3ZUE9"/>
<dbReference type="RefSeq" id="WP_163942807.1">
    <property type="nucleotide sequence ID" value="NZ_JAAIKC010000001.1"/>
</dbReference>
<evidence type="ECO:0000256" key="1">
    <source>
        <dbReference type="SAM" id="SignalP"/>
    </source>
</evidence>
<feature type="chain" id="PRO_5026277307" evidence="1">
    <location>
        <begin position="25"/>
        <end position="139"/>
    </location>
</feature>